<comment type="caution">
    <text evidence="7">The sequence shown here is derived from an EMBL/GenBank/DDBJ whole genome shotgun (WGS) entry which is preliminary data.</text>
</comment>
<dbReference type="PANTHER" id="PTHR43872:SF1">
    <property type="entry name" value="MONOOXYGENASE, PUTATIVE (AFU_ORTHOLOGUE AFUA_8G02570)-RELATED"/>
    <property type="match status" value="1"/>
</dbReference>
<keyword evidence="3" id="KW-0285">Flavoprotein</keyword>
<dbReference type="EMBL" id="BNAU01000001">
    <property type="protein sequence ID" value="GHE75389.1"/>
    <property type="molecule type" value="Genomic_DNA"/>
</dbReference>
<dbReference type="InterPro" id="IPR051820">
    <property type="entry name" value="FAD-binding_MO"/>
</dbReference>
<keyword evidence="8" id="KW-1185">Reference proteome</keyword>
<evidence type="ECO:0000256" key="5">
    <source>
        <dbReference type="ARBA" id="ARBA00023002"/>
    </source>
</evidence>
<proteinExistence type="inferred from homology"/>
<dbReference type="GO" id="GO:0004497">
    <property type="term" value="F:monooxygenase activity"/>
    <property type="evidence" value="ECO:0007669"/>
    <property type="project" value="UniProtKB-KW"/>
</dbReference>
<protein>
    <submittedName>
        <fullName evidence="7">Monooxygenase</fullName>
    </submittedName>
</protein>
<evidence type="ECO:0000256" key="3">
    <source>
        <dbReference type="ARBA" id="ARBA00022630"/>
    </source>
</evidence>
<keyword evidence="6 7" id="KW-0503">Monooxygenase</keyword>
<accession>A0ABQ3I9D4</accession>
<organism evidence="7 8">
    <name type="scientific">Amycolatopsis deserti</name>
    <dbReference type="NCBI Taxonomy" id="185696"/>
    <lineage>
        <taxon>Bacteria</taxon>
        <taxon>Bacillati</taxon>
        <taxon>Actinomycetota</taxon>
        <taxon>Actinomycetes</taxon>
        <taxon>Pseudonocardiales</taxon>
        <taxon>Pseudonocardiaceae</taxon>
        <taxon>Amycolatopsis</taxon>
    </lineage>
</organism>
<comment type="similarity">
    <text evidence="2">Belongs to the FAD-binding monooxygenase family.</text>
</comment>
<dbReference type="Proteomes" id="UP000605897">
    <property type="component" value="Unassembled WGS sequence"/>
</dbReference>
<dbReference type="SUPFAM" id="SSF51905">
    <property type="entry name" value="FAD/NAD(P)-binding domain"/>
    <property type="match status" value="1"/>
</dbReference>
<dbReference type="Pfam" id="PF00743">
    <property type="entry name" value="FMO-like"/>
    <property type="match status" value="1"/>
</dbReference>
<evidence type="ECO:0000256" key="4">
    <source>
        <dbReference type="ARBA" id="ARBA00022827"/>
    </source>
</evidence>
<evidence type="ECO:0000256" key="2">
    <source>
        <dbReference type="ARBA" id="ARBA00010139"/>
    </source>
</evidence>
<comment type="cofactor">
    <cofactor evidence="1">
        <name>FAD</name>
        <dbReference type="ChEBI" id="CHEBI:57692"/>
    </cofactor>
</comment>
<evidence type="ECO:0000256" key="1">
    <source>
        <dbReference type="ARBA" id="ARBA00001974"/>
    </source>
</evidence>
<evidence type="ECO:0000256" key="6">
    <source>
        <dbReference type="ARBA" id="ARBA00023033"/>
    </source>
</evidence>
<dbReference type="RefSeq" id="WP_191242411.1">
    <property type="nucleotide sequence ID" value="NZ_BNAU01000001.1"/>
</dbReference>
<gene>
    <name evidence="7" type="ORF">GCM10017786_00080</name>
</gene>
<dbReference type="PANTHER" id="PTHR43872">
    <property type="entry name" value="MONOOXYGENASE, PUTATIVE (AFU_ORTHOLOGUE AFUA_8G02570)-RELATED"/>
    <property type="match status" value="1"/>
</dbReference>
<dbReference type="Gene3D" id="3.50.50.60">
    <property type="entry name" value="FAD/NAD(P)-binding domain"/>
    <property type="match status" value="1"/>
</dbReference>
<dbReference type="Pfam" id="PF13450">
    <property type="entry name" value="NAD_binding_8"/>
    <property type="match status" value="1"/>
</dbReference>
<evidence type="ECO:0000313" key="7">
    <source>
        <dbReference type="EMBL" id="GHE75389.1"/>
    </source>
</evidence>
<keyword evidence="4" id="KW-0274">FAD</keyword>
<keyword evidence="5" id="KW-0560">Oxidoreductase</keyword>
<name>A0ABQ3I9D4_9PSEU</name>
<reference evidence="8" key="1">
    <citation type="journal article" date="2019" name="Int. J. Syst. Evol. Microbiol.">
        <title>The Global Catalogue of Microorganisms (GCM) 10K type strain sequencing project: providing services to taxonomists for standard genome sequencing and annotation.</title>
        <authorList>
            <consortium name="The Broad Institute Genomics Platform"/>
            <consortium name="The Broad Institute Genome Sequencing Center for Infectious Disease"/>
            <person name="Wu L."/>
            <person name="Ma J."/>
        </authorList>
    </citation>
    <scope>NUCLEOTIDE SEQUENCE [LARGE SCALE GENOMIC DNA]</scope>
    <source>
        <strain evidence="8">CGMCC 4.7677</strain>
    </source>
</reference>
<dbReference type="InterPro" id="IPR020946">
    <property type="entry name" value="Flavin_mOase-like"/>
</dbReference>
<dbReference type="InterPro" id="IPR036188">
    <property type="entry name" value="FAD/NAD-bd_sf"/>
</dbReference>
<evidence type="ECO:0000313" key="8">
    <source>
        <dbReference type="Proteomes" id="UP000605897"/>
    </source>
</evidence>
<sequence length="509" mass="57043">MQHHDHRTESADIVVIGAGLSGIGAAKYLTSDFPDKKILLLEGRGAVGGTWDLFKYPGVRSDDSVHTYGYEFKPWLHKEAIADGPLIRDYVAETVTEFGLDKILRLRHRVTAADWSSEEARWTLRVTATDEAGNETHKSIRARFVVSGTGYYRYDKGYEPRFEGREDFQGDILHPQHWPEDYDYSGKRVVIIGSGATTVTMLPAMLTGEGAAAHVTMLQRTPSYVASVPRVDKLAQRLMKLFGVERGYAATRFKNMWSDHLIVSVLCKFPNFGRNLLRKWTAKQLPAGFDVDTHFAPPYNPWDQRLCATPDNEFFQVIREGKADVVTDQIERFTREGILLKSGRTLEADVIVTATGLVMQMLGGIKPTVDGTPVNLGDTVLYRGALISGVPNWAMMLGYTKATWTLRIRNVCRLAAEVIRTMDAKGYDIAVPVPPEGMPTVDLLDLSAGYIQRAKHELPRQGTELPWKMHTTFIKDNRLFKGRLVDDDHIRFSTRIATPDRLASVEAAS</sequence>